<dbReference type="SUPFAM" id="SSF48403">
    <property type="entry name" value="Ankyrin repeat"/>
    <property type="match status" value="1"/>
</dbReference>
<feature type="repeat" description="ANK" evidence="3">
    <location>
        <begin position="224"/>
        <end position="256"/>
    </location>
</feature>
<dbReference type="AlphaFoldDB" id="A0A812M975"/>
<proteinExistence type="predicted"/>
<dbReference type="InterPro" id="IPR051637">
    <property type="entry name" value="Ank_repeat_dom-contain_49"/>
</dbReference>
<dbReference type="PROSITE" id="PS50088">
    <property type="entry name" value="ANK_REPEAT"/>
    <property type="match status" value="5"/>
</dbReference>
<feature type="repeat" description="ANK" evidence="3">
    <location>
        <begin position="190"/>
        <end position="222"/>
    </location>
</feature>
<dbReference type="SMART" id="SM00248">
    <property type="entry name" value="ANK"/>
    <property type="match status" value="8"/>
</dbReference>
<accession>A0A812M975</accession>
<evidence type="ECO:0000313" key="4">
    <source>
        <dbReference type="EMBL" id="CAE7261647.1"/>
    </source>
</evidence>
<gene>
    <name evidence="4" type="primary">ANK2</name>
    <name evidence="4" type="ORF">SNAT2548_LOCUS13705</name>
</gene>
<evidence type="ECO:0000256" key="2">
    <source>
        <dbReference type="ARBA" id="ARBA00023043"/>
    </source>
</evidence>
<evidence type="ECO:0000313" key="5">
    <source>
        <dbReference type="Proteomes" id="UP000604046"/>
    </source>
</evidence>
<dbReference type="PANTHER" id="PTHR24180:SF45">
    <property type="entry name" value="POLY [ADP-RIBOSE] POLYMERASE TANKYRASE"/>
    <property type="match status" value="1"/>
</dbReference>
<reference evidence="4" key="1">
    <citation type="submission" date="2021-02" db="EMBL/GenBank/DDBJ databases">
        <authorList>
            <person name="Dougan E. K."/>
            <person name="Rhodes N."/>
            <person name="Thang M."/>
            <person name="Chan C."/>
        </authorList>
    </citation>
    <scope>NUCLEOTIDE SEQUENCE</scope>
</reference>
<evidence type="ECO:0000256" key="1">
    <source>
        <dbReference type="ARBA" id="ARBA00022737"/>
    </source>
</evidence>
<dbReference type="Pfam" id="PF12796">
    <property type="entry name" value="Ank_2"/>
    <property type="match status" value="1"/>
</dbReference>
<sequence>MTLGGPVVLLCPDLKCLEDDSQLRGLADVQLDLILLNSLPDGQHFKPRLLGEALHCFCAFGRVDPANALLARGADPDFRHKGKTPLDVAFQRRWWDVAQVLIDGGATKIGKVELGKYIDQVPKAGGNTLLYQAAQEGDVQMSRLLLMAGADKEKASGVDYDTPLGVACSKGHLQTAQLLLAAGANKDKPVGSEPLQRACRNGHAAIVSLLLSAGADKDQVFRPHLCTPLSCACEGGHVEVVNLLLYSGASPDKVCNSREPGALYVAAESGHADIVGLLLRAGANRQQACGFDYDMPLKAASRLGHRDVVELLKAARAESRT</sequence>
<protein>
    <submittedName>
        <fullName evidence="4">ANK2 protein</fullName>
    </submittedName>
</protein>
<name>A0A812M975_9DINO</name>
<dbReference type="Gene3D" id="1.25.40.20">
    <property type="entry name" value="Ankyrin repeat-containing domain"/>
    <property type="match status" value="3"/>
</dbReference>
<feature type="repeat" description="ANK" evidence="3">
    <location>
        <begin position="159"/>
        <end position="185"/>
    </location>
</feature>
<evidence type="ECO:0000256" key="3">
    <source>
        <dbReference type="PROSITE-ProRule" id="PRU00023"/>
    </source>
</evidence>
<keyword evidence="2 3" id="KW-0040">ANK repeat</keyword>
<feature type="repeat" description="ANK" evidence="3">
    <location>
        <begin position="258"/>
        <end position="284"/>
    </location>
</feature>
<dbReference type="Pfam" id="PF00023">
    <property type="entry name" value="Ank"/>
    <property type="match status" value="2"/>
</dbReference>
<comment type="caution">
    <text evidence="4">The sequence shown here is derived from an EMBL/GenBank/DDBJ whole genome shotgun (WGS) entry which is preliminary data.</text>
</comment>
<keyword evidence="1" id="KW-0677">Repeat</keyword>
<dbReference type="InterPro" id="IPR036770">
    <property type="entry name" value="Ankyrin_rpt-contain_sf"/>
</dbReference>
<organism evidence="4 5">
    <name type="scientific">Symbiodinium natans</name>
    <dbReference type="NCBI Taxonomy" id="878477"/>
    <lineage>
        <taxon>Eukaryota</taxon>
        <taxon>Sar</taxon>
        <taxon>Alveolata</taxon>
        <taxon>Dinophyceae</taxon>
        <taxon>Suessiales</taxon>
        <taxon>Symbiodiniaceae</taxon>
        <taxon>Symbiodinium</taxon>
    </lineage>
</organism>
<dbReference type="PROSITE" id="PS50297">
    <property type="entry name" value="ANK_REP_REGION"/>
    <property type="match status" value="4"/>
</dbReference>
<keyword evidence="5" id="KW-1185">Reference proteome</keyword>
<dbReference type="InterPro" id="IPR002110">
    <property type="entry name" value="Ankyrin_rpt"/>
</dbReference>
<dbReference type="PANTHER" id="PTHR24180">
    <property type="entry name" value="CYCLIN-DEPENDENT KINASE INHIBITOR 2C-RELATED"/>
    <property type="match status" value="1"/>
</dbReference>
<dbReference type="OrthoDB" id="20872at2759"/>
<dbReference type="EMBL" id="CAJNDS010001480">
    <property type="protein sequence ID" value="CAE7261647.1"/>
    <property type="molecule type" value="Genomic_DNA"/>
</dbReference>
<dbReference type="Proteomes" id="UP000604046">
    <property type="component" value="Unassembled WGS sequence"/>
</dbReference>
<feature type="repeat" description="ANK" evidence="3">
    <location>
        <begin position="125"/>
        <end position="157"/>
    </location>
</feature>